<gene>
    <name evidence="1" type="ORF">DLM78_23295</name>
</gene>
<dbReference type="Proteomes" id="UP000266669">
    <property type="component" value="Unassembled WGS sequence"/>
</dbReference>
<evidence type="ECO:0000313" key="1">
    <source>
        <dbReference type="EMBL" id="RHX83121.1"/>
    </source>
</evidence>
<proteinExistence type="predicted"/>
<protein>
    <submittedName>
        <fullName evidence="1">Uncharacterized protein</fullName>
    </submittedName>
</protein>
<dbReference type="EMBL" id="QHCS01000012">
    <property type="protein sequence ID" value="RHX83121.1"/>
    <property type="molecule type" value="Genomic_DNA"/>
</dbReference>
<accession>A0A8B3CH87</accession>
<organism evidence="1 2">
    <name type="scientific">Leptospira stimsonii</name>
    <dbReference type="NCBI Taxonomy" id="2202203"/>
    <lineage>
        <taxon>Bacteria</taxon>
        <taxon>Pseudomonadati</taxon>
        <taxon>Spirochaetota</taxon>
        <taxon>Spirochaetia</taxon>
        <taxon>Leptospirales</taxon>
        <taxon>Leptospiraceae</taxon>
        <taxon>Leptospira</taxon>
    </lineage>
</organism>
<name>A0A8B3CH87_9LEPT</name>
<evidence type="ECO:0000313" key="2">
    <source>
        <dbReference type="Proteomes" id="UP000266669"/>
    </source>
</evidence>
<sequence>MFFWGILNFRSEKRRCLSFDFYLKRRMVPNGYSLGIRSSWKRGSQDLAEFLNSSSLVLGI</sequence>
<reference evidence="2" key="1">
    <citation type="submission" date="2018-05" db="EMBL/GenBank/DDBJ databases">
        <title>Leptospira yasudae sp. nov. and Leptospira stimsonii sp. nov., two pathogenic species of the genus Leptospira isolated from environmental sources.</title>
        <authorList>
            <person name="Casanovas-Massana A."/>
            <person name="Hamond C."/>
            <person name="Santos L.A."/>
            <person name="Hacker K.P."/>
            <person name="Balassiano I."/>
            <person name="Medeiros M.A."/>
            <person name="Reis M.G."/>
            <person name="Ko A.I."/>
            <person name="Wunder E.A."/>
        </authorList>
    </citation>
    <scope>NUCLEOTIDE SEQUENCE [LARGE SCALE GENOMIC DNA]</scope>
    <source>
        <strain evidence="2">AMB6-RJ</strain>
    </source>
</reference>
<dbReference type="AlphaFoldDB" id="A0A8B3CH87"/>
<comment type="caution">
    <text evidence="1">The sequence shown here is derived from an EMBL/GenBank/DDBJ whole genome shotgun (WGS) entry which is preliminary data.</text>
</comment>